<organism evidence="2 3">
    <name type="scientific">Diaphorina citri</name>
    <name type="common">Asian citrus psyllid</name>
    <dbReference type="NCBI Taxonomy" id="121845"/>
    <lineage>
        <taxon>Eukaryota</taxon>
        <taxon>Metazoa</taxon>
        <taxon>Ecdysozoa</taxon>
        <taxon>Arthropoda</taxon>
        <taxon>Hexapoda</taxon>
        <taxon>Insecta</taxon>
        <taxon>Pterygota</taxon>
        <taxon>Neoptera</taxon>
        <taxon>Paraneoptera</taxon>
        <taxon>Hemiptera</taxon>
        <taxon>Sternorrhyncha</taxon>
        <taxon>Psylloidea</taxon>
        <taxon>Psyllidae</taxon>
        <taxon>Diaphorininae</taxon>
        <taxon>Diaphorina</taxon>
    </lineage>
</organism>
<reference evidence="3" key="1">
    <citation type="submission" date="2025-08" db="UniProtKB">
        <authorList>
            <consortium name="RefSeq"/>
        </authorList>
    </citation>
    <scope>IDENTIFICATION</scope>
</reference>
<dbReference type="Proteomes" id="UP000079169">
    <property type="component" value="Unplaced"/>
</dbReference>
<keyword evidence="2" id="KW-1185">Reference proteome</keyword>
<dbReference type="RefSeq" id="XP_017302579.2">
    <property type="nucleotide sequence ID" value="XM_017447090.2"/>
</dbReference>
<dbReference type="GeneID" id="103516525"/>
<feature type="region of interest" description="Disordered" evidence="1">
    <location>
        <begin position="77"/>
        <end position="111"/>
    </location>
</feature>
<name>A0A1S4EK99_DIACI</name>
<evidence type="ECO:0000313" key="3">
    <source>
        <dbReference type="RefSeq" id="XP_017302579.2"/>
    </source>
</evidence>
<evidence type="ECO:0000313" key="2">
    <source>
        <dbReference type="Proteomes" id="UP000079169"/>
    </source>
</evidence>
<gene>
    <name evidence="3" type="primary">LOC103516525</name>
</gene>
<dbReference type="KEGG" id="dci:103516525"/>
<sequence>MVSKMKPKKSSKYWKKKLKQMKTQIKEIVYENAALCDYTYDSQMKYIQVCQEVQLLLKRLQRFEPVRFKDEKPALGTLSLHAGGSHSQPSNSSESLSPCFKKPAPKKRSNSEGRYLFPDMYLQVDSTSVFEPLWLTVH</sequence>
<dbReference type="AlphaFoldDB" id="A0A1S4EK99"/>
<protein>
    <submittedName>
        <fullName evidence="3">Uncharacterized protein LOC103516525</fullName>
    </submittedName>
</protein>
<evidence type="ECO:0000256" key="1">
    <source>
        <dbReference type="SAM" id="MobiDB-lite"/>
    </source>
</evidence>
<accession>A0A1S4EK99</accession>
<proteinExistence type="predicted"/>
<feature type="compositionally biased region" description="Low complexity" evidence="1">
    <location>
        <begin position="85"/>
        <end position="97"/>
    </location>
</feature>
<dbReference type="PaxDb" id="121845-A0A1S4EK99"/>